<dbReference type="SUPFAM" id="SSF56300">
    <property type="entry name" value="Metallo-dependent phosphatases"/>
    <property type="match status" value="1"/>
</dbReference>
<dbReference type="GO" id="GO:0005737">
    <property type="term" value="C:cytoplasm"/>
    <property type="evidence" value="ECO:0007669"/>
    <property type="project" value="TreeGrafter"/>
</dbReference>
<organism evidence="2 3">
    <name type="scientific">Phenylobacterium montanum</name>
    <dbReference type="NCBI Taxonomy" id="2823693"/>
    <lineage>
        <taxon>Bacteria</taxon>
        <taxon>Pseudomonadati</taxon>
        <taxon>Pseudomonadota</taxon>
        <taxon>Alphaproteobacteria</taxon>
        <taxon>Caulobacterales</taxon>
        <taxon>Caulobacteraceae</taxon>
        <taxon>Phenylobacterium</taxon>
    </lineage>
</organism>
<evidence type="ECO:0000313" key="3">
    <source>
        <dbReference type="Proteomes" id="UP000676409"/>
    </source>
</evidence>
<dbReference type="GO" id="GO:0110154">
    <property type="term" value="P:RNA decapping"/>
    <property type="evidence" value="ECO:0007669"/>
    <property type="project" value="TreeGrafter"/>
</dbReference>
<sequence length="258" mass="28394">MKLWPFRTQPKVEAPPAASTGGRLVYAVGDIHGRLDLLQRLLTAISADAVQTHSNERPLVVFLGDYIDRGAESRGVIDQILTLRRQGRFEVRCLKGNHEQALLQFLEDPGFGPAWVGHGGGPTLMSYGIAPPQMRSDEEGWEATRLAFRAALPPHHLAFFETLELSLVVGDYLFVHAGVRPGVPLTDQAEQDLLWIRGDFLNDPGGFEKMIVHGHTPVDRPYIGRSRIAVDTGAYATGLLSAARLVGRERDFLEARAA</sequence>
<proteinExistence type="predicted"/>
<dbReference type="InterPro" id="IPR004843">
    <property type="entry name" value="Calcineurin-like_PHP"/>
</dbReference>
<evidence type="ECO:0000259" key="1">
    <source>
        <dbReference type="Pfam" id="PF00149"/>
    </source>
</evidence>
<accession>A0A975G6A4</accession>
<keyword evidence="3" id="KW-1185">Reference proteome</keyword>
<dbReference type="Proteomes" id="UP000676409">
    <property type="component" value="Chromosome"/>
</dbReference>
<name>A0A975G6A4_9CAUL</name>
<reference evidence="2" key="1">
    <citation type="submission" date="2021-04" db="EMBL/GenBank/DDBJ databases">
        <title>The complete genome sequence of Caulobacter sp. S6.</title>
        <authorList>
            <person name="Tang Y."/>
            <person name="Ouyang W."/>
            <person name="Liu Q."/>
            <person name="Huang B."/>
            <person name="Guo Z."/>
            <person name="Lei P."/>
        </authorList>
    </citation>
    <scope>NUCLEOTIDE SEQUENCE</scope>
    <source>
        <strain evidence="2">S6</strain>
    </source>
</reference>
<dbReference type="Pfam" id="PF00149">
    <property type="entry name" value="Metallophos"/>
    <property type="match status" value="1"/>
</dbReference>
<dbReference type="InterPro" id="IPR050126">
    <property type="entry name" value="Ap4A_hydrolase"/>
</dbReference>
<dbReference type="Gene3D" id="3.60.21.10">
    <property type="match status" value="1"/>
</dbReference>
<evidence type="ECO:0000313" key="2">
    <source>
        <dbReference type="EMBL" id="QUD90836.1"/>
    </source>
</evidence>
<dbReference type="EMBL" id="CP073078">
    <property type="protein sequence ID" value="QUD90836.1"/>
    <property type="molecule type" value="Genomic_DNA"/>
</dbReference>
<dbReference type="InterPro" id="IPR029052">
    <property type="entry name" value="Metallo-depent_PP-like"/>
</dbReference>
<gene>
    <name evidence="2" type="ORF">KCG34_18355</name>
</gene>
<dbReference type="KEGG" id="caul:KCG34_18355"/>
<dbReference type="AlphaFoldDB" id="A0A975G6A4"/>
<feature type="domain" description="Calcineurin-like phosphoesterase" evidence="1">
    <location>
        <begin position="25"/>
        <end position="221"/>
    </location>
</feature>
<dbReference type="CDD" id="cd00144">
    <property type="entry name" value="MPP_PPP_family"/>
    <property type="match status" value="1"/>
</dbReference>
<dbReference type="PANTHER" id="PTHR42850:SF4">
    <property type="entry name" value="ZINC-DEPENDENT ENDOPOLYPHOSPHATASE"/>
    <property type="match status" value="1"/>
</dbReference>
<dbReference type="GO" id="GO:0008803">
    <property type="term" value="F:bis(5'-nucleosyl)-tetraphosphatase (symmetrical) activity"/>
    <property type="evidence" value="ECO:0007669"/>
    <property type="project" value="TreeGrafter"/>
</dbReference>
<dbReference type="GO" id="GO:0016791">
    <property type="term" value="F:phosphatase activity"/>
    <property type="evidence" value="ECO:0007669"/>
    <property type="project" value="TreeGrafter"/>
</dbReference>
<dbReference type="PANTHER" id="PTHR42850">
    <property type="entry name" value="METALLOPHOSPHOESTERASE"/>
    <property type="match status" value="1"/>
</dbReference>
<protein>
    <submittedName>
        <fullName evidence="2">Serine/threonine protein phosphatase</fullName>
    </submittedName>
</protein>